<gene>
    <name evidence="1" type="ORF">FHR82_004489</name>
</gene>
<sequence>MTEMKAATGGRLSARLTSHPMPVGAVDTGSVLFAEYYTYQTPGASKFVLSKGSAAYQVFHDEAETLWRDAKQYEL</sequence>
<protein>
    <submittedName>
        <fullName evidence="1">Uncharacterized protein</fullName>
    </submittedName>
</protein>
<dbReference type="EMBL" id="JACHJQ010000004">
    <property type="protein sequence ID" value="MBB4908247.1"/>
    <property type="molecule type" value="Genomic_DNA"/>
</dbReference>
<dbReference type="RefSeq" id="WP_184812339.1">
    <property type="nucleotide sequence ID" value="NZ_JACHJQ010000004.1"/>
</dbReference>
<comment type="caution">
    <text evidence="1">The sequence shown here is derived from an EMBL/GenBank/DDBJ whole genome shotgun (WGS) entry which is preliminary data.</text>
</comment>
<proteinExistence type="predicted"/>
<accession>A0A7W7VFE9</accession>
<name>A0A7W7VFE9_9PSEU</name>
<evidence type="ECO:0000313" key="2">
    <source>
        <dbReference type="Proteomes" id="UP000520767"/>
    </source>
</evidence>
<evidence type="ECO:0000313" key="1">
    <source>
        <dbReference type="EMBL" id="MBB4908247.1"/>
    </source>
</evidence>
<dbReference type="AlphaFoldDB" id="A0A7W7VFE9"/>
<reference evidence="1 2" key="1">
    <citation type="submission" date="2020-08" db="EMBL/GenBank/DDBJ databases">
        <title>Genomic Encyclopedia of Type Strains, Phase III (KMG-III): the genomes of soil and plant-associated and newly described type strains.</title>
        <authorList>
            <person name="Whitman W."/>
        </authorList>
    </citation>
    <scope>NUCLEOTIDE SEQUENCE [LARGE SCALE GENOMIC DNA]</scope>
    <source>
        <strain evidence="1 2">CECT 8960</strain>
    </source>
</reference>
<keyword evidence="2" id="KW-1185">Reference proteome</keyword>
<organism evidence="1 2">
    <name type="scientific">Actinophytocola algeriensis</name>
    <dbReference type="NCBI Taxonomy" id="1768010"/>
    <lineage>
        <taxon>Bacteria</taxon>
        <taxon>Bacillati</taxon>
        <taxon>Actinomycetota</taxon>
        <taxon>Actinomycetes</taxon>
        <taxon>Pseudonocardiales</taxon>
        <taxon>Pseudonocardiaceae</taxon>
    </lineage>
</organism>
<dbReference type="Proteomes" id="UP000520767">
    <property type="component" value="Unassembled WGS sequence"/>
</dbReference>